<evidence type="ECO:0000313" key="1">
    <source>
        <dbReference type="EMBL" id="KAH7991385.1"/>
    </source>
</evidence>
<dbReference type="Proteomes" id="UP000827872">
    <property type="component" value="Linkage Group LG03"/>
</dbReference>
<organism evidence="1 2">
    <name type="scientific">Sphaerodactylus townsendi</name>
    <dbReference type="NCBI Taxonomy" id="933632"/>
    <lineage>
        <taxon>Eukaryota</taxon>
        <taxon>Metazoa</taxon>
        <taxon>Chordata</taxon>
        <taxon>Craniata</taxon>
        <taxon>Vertebrata</taxon>
        <taxon>Euteleostomi</taxon>
        <taxon>Lepidosauria</taxon>
        <taxon>Squamata</taxon>
        <taxon>Bifurcata</taxon>
        <taxon>Gekkota</taxon>
        <taxon>Sphaerodactylidae</taxon>
        <taxon>Sphaerodactylus</taxon>
    </lineage>
</organism>
<reference evidence="1" key="1">
    <citation type="submission" date="2021-08" db="EMBL/GenBank/DDBJ databases">
        <title>The first chromosome-level gecko genome reveals the dynamic sex chromosomes of Neotropical dwarf geckos (Sphaerodactylidae: Sphaerodactylus).</title>
        <authorList>
            <person name="Pinto B.J."/>
            <person name="Keating S.E."/>
            <person name="Gamble T."/>
        </authorList>
    </citation>
    <scope>NUCLEOTIDE SEQUENCE</scope>
    <source>
        <strain evidence="1">TG3544</strain>
    </source>
</reference>
<protein>
    <submittedName>
        <fullName evidence="1">Uncharacterized protein</fullName>
    </submittedName>
</protein>
<sequence length="405" mass="46772">MKHIRFPCFGPQAVVAGGKGRVCQEHLEPLKLFCTDHRALVCVVCDRSMEHSDHEILPLDEASQDYKDYFCCFLEGLKKERERIVVCRADVEEQSQDLLKRVTGQKQETVTKFRELRSLLEEQEKRFLAHMEEVEEEVARKRDQYLAKFSEALSSLDSRAQEIEEMCQQPASELLQDARSFFEGNEEKKKIKNPVPFPFSLKWQIWDLSNLNPLLEGIVKQFKDTLDSGLPLHKANVTLDPDTAQPELILSEDQKSVRDGEKPQILPDNPERFDVYGAVLGREGFTGGRHFWEVLVGSEEQWAVGVARKSVRRKGDITFSPEEGIWEVGKWEGHYRAFIEDYYPPLTLSGEPKRIRVCLNYDEGRVAFFDADRRALIFEFSGASFSGETLLPFFWVRKKGQLKLF</sequence>
<evidence type="ECO:0000313" key="2">
    <source>
        <dbReference type="Proteomes" id="UP000827872"/>
    </source>
</evidence>
<proteinExistence type="predicted"/>
<comment type="caution">
    <text evidence="1">The sequence shown here is derived from an EMBL/GenBank/DDBJ whole genome shotgun (WGS) entry which is preliminary data.</text>
</comment>
<keyword evidence="2" id="KW-1185">Reference proteome</keyword>
<accession>A0ACB8EFV6</accession>
<dbReference type="EMBL" id="CM037616">
    <property type="protein sequence ID" value="KAH7991385.1"/>
    <property type="molecule type" value="Genomic_DNA"/>
</dbReference>
<name>A0ACB8EFV6_9SAUR</name>
<gene>
    <name evidence="1" type="ORF">K3G42_005486</name>
</gene>